<dbReference type="Proteomes" id="UP001285921">
    <property type="component" value="Unassembled WGS sequence"/>
</dbReference>
<evidence type="ECO:0000313" key="4">
    <source>
        <dbReference type="EMBL" id="GMK45998.1"/>
    </source>
</evidence>
<feature type="region of interest" description="Disordered" evidence="1">
    <location>
        <begin position="245"/>
        <end position="265"/>
    </location>
</feature>
<feature type="transmembrane region" description="Helical" evidence="2">
    <location>
        <begin position="70"/>
        <end position="91"/>
    </location>
</feature>
<evidence type="ECO:0000313" key="5">
    <source>
        <dbReference type="Proteomes" id="UP001285921"/>
    </source>
</evidence>
<name>A0ABQ6NN52_9BACL</name>
<dbReference type="EMBL" id="BTCL01000010">
    <property type="protein sequence ID" value="GMK45998.1"/>
    <property type="molecule type" value="Genomic_DNA"/>
</dbReference>
<accession>A0ABQ6NN52</accession>
<proteinExistence type="predicted"/>
<keyword evidence="2" id="KW-0812">Transmembrane</keyword>
<evidence type="ECO:0000256" key="1">
    <source>
        <dbReference type="SAM" id="MobiDB-lite"/>
    </source>
</evidence>
<feature type="transmembrane region" description="Helical" evidence="2">
    <location>
        <begin position="154"/>
        <end position="173"/>
    </location>
</feature>
<feature type="transmembrane region" description="Helical" evidence="2">
    <location>
        <begin position="97"/>
        <end position="116"/>
    </location>
</feature>
<feature type="transmembrane region" description="Helical" evidence="2">
    <location>
        <begin position="202"/>
        <end position="220"/>
    </location>
</feature>
<feature type="transmembrane region" description="Helical" evidence="2">
    <location>
        <begin position="39"/>
        <end position="58"/>
    </location>
</feature>
<reference evidence="4 5" key="1">
    <citation type="submission" date="2023-05" db="EMBL/GenBank/DDBJ databases">
        <title>Draft genome of Paenibacillus sp. CCS26.</title>
        <authorList>
            <person name="Akita H."/>
            <person name="Shinto Y."/>
            <person name="Kimura Z."/>
        </authorList>
    </citation>
    <scope>NUCLEOTIDE SEQUENCE [LARGE SCALE GENOMIC DNA]</scope>
    <source>
        <strain evidence="4 5">CCS26</strain>
    </source>
</reference>
<feature type="transmembrane region" description="Helical" evidence="2">
    <location>
        <begin position="128"/>
        <end position="148"/>
    </location>
</feature>
<dbReference type="RefSeq" id="WP_317980514.1">
    <property type="nucleotide sequence ID" value="NZ_BTCL01000010.1"/>
</dbReference>
<feature type="transmembrane region" description="Helical" evidence="2">
    <location>
        <begin position="12"/>
        <end position="33"/>
    </location>
</feature>
<keyword evidence="2" id="KW-1133">Transmembrane helix</keyword>
<protein>
    <recommendedName>
        <fullName evidence="3">Protein-glutamine gamma-glutamyltransferase-like C-terminal domain-containing protein</fullName>
    </recommendedName>
</protein>
<keyword evidence="2" id="KW-0472">Membrane</keyword>
<feature type="transmembrane region" description="Helical" evidence="2">
    <location>
        <begin position="278"/>
        <end position="299"/>
    </location>
</feature>
<keyword evidence="5" id="KW-1185">Reference proteome</keyword>
<evidence type="ECO:0000256" key="2">
    <source>
        <dbReference type="SAM" id="Phobius"/>
    </source>
</evidence>
<evidence type="ECO:0000259" key="3">
    <source>
        <dbReference type="Pfam" id="PF13559"/>
    </source>
</evidence>
<dbReference type="Pfam" id="PF13559">
    <property type="entry name" value="DUF4129"/>
    <property type="match status" value="1"/>
</dbReference>
<sequence length="443" mass="49885">MNQSKKHQPMLHLLQGSIETLFALPIWFVALFYTSTDAFTALWLLTVPFIYMAGASWIGKLKNNRRIYRMLLGILLGVLHAGVIYAVLMAFQADLPGAAAILPVLLGAFTAVRGMGASTKSWQVIFPNNLMFVSIILYMILTIVAHLQEKLQPYFTFLTFCGIVALILMLYIVNERLLSYETQSGGAIQSSTTKVFKRQNRFMLTIVAVLLLIAGLFRQLQSSIESFFHAVMNKILGWMDGSGEPIEEPPSDTQPPPSGLPPAEAHDPPAWLERLELVAKYIGIALLIIGVAVLLFFIGRKLYRLLSKMLGRIWERAADSKEGAVGYTDEVESLVDRTKWSVRLGKSNRKKEARWEELSTAGERIRYLYRRYVAAAVGRGYDYKPHYTVRETTSDIGAWSSKSFSQADADKLASLYDEVRYGGQEPKEELVQSLKKKLDEQRK</sequence>
<dbReference type="InterPro" id="IPR025403">
    <property type="entry name" value="TgpA-like_C"/>
</dbReference>
<comment type="caution">
    <text evidence="4">The sequence shown here is derived from an EMBL/GenBank/DDBJ whole genome shotgun (WGS) entry which is preliminary data.</text>
</comment>
<organism evidence="4 5">
    <name type="scientific">Paenibacillus glycanilyticus</name>
    <dbReference type="NCBI Taxonomy" id="126569"/>
    <lineage>
        <taxon>Bacteria</taxon>
        <taxon>Bacillati</taxon>
        <taxon>Bacillota</taxon>
        <taxon>Bacilli</taxon>
        <taxon>Bacillales</taxon>
        <taxon>Paenibacillaceae</taxon>
        <taxon>Paenibacillus</taxon>
    </lineage>
</organism>
<feature type="domain" description="Protein-glutamine gamma-glutamyltransferase-like C-terminal" evidence="3">
    <location>
        <begin position="368"/>
        <end position="436"/>
    </location>
</feature>
<gene>
    <name evidence="4" type="ORF">PghCCS26_31260</name>
</gene>